<dbReference type="EMBL" id="ASGP02000003">
    <property type="protein sequence ID" value="KAH9516484.1"/>
    <property type="molecule type" value="Genomic_DNA"/>
</dbReference>
<dbReference type="GO" id="GO:0035197">
    <property type="term" value="F:siRNA binding"/>
    <property type="evidence" value="ECO:0007669"/>
    <property type="project" value="TreeGrafter"/>
</dbReference>
<feature type="region of interest" description="Disordered" evidence="3">
    <location>
        <begin position="117"/>
        <end position="148"/>
    </location>
</feature>
<keyword evidence="7" id="KW-1185">Reference proteome</keyword>
<proteinExistence type="predicted"/>
<dbReference type="Pfam" id="PF00035">
    <property type="entry name" value="dsrm"/>
    <property type="match status" value="2"/>
</dbReference>
<dbReference type="CDD" id="cd00048">
    <property type="entry name" value="DSRM_SF"/>
    <property type="match status" value="2"/>
</dbReference>
<protein>
    <recommendedName>
        <fullName evidence="4">DRBM domain-containing protein</fullName>
    </recommendedName>
</protein>
<reference evidence="6" key="4">
    <citation type="journal article" date="2022" name="Res Sq">
        <title>Comparative Genomics Reveals Insights into the Divergent Evolution of Astigmatic Mites and Household Pest Adaptations.</title>
        <authorList>
            <person name="Xiong Q."/>
            <person name="Wan A.T.-Y."/>
            <person name="Liu X.-Y."/>
            <person name="Fung C.S.-H."/>
            <person name="Xiao X."/>
            <person name="Malainual N."/>
            <person name="Hou J."/>
            <person name="Wang L."/>
            <person name="Wang M."/>
            <person name="Yang K."/>
            <person name="Cui Y."/>
            <person name="Leung E."/>
            <person name="Nong W."/>
            <person name="Shin S.-K."/>
            <person name="Au S."/>
            <person name="Jeong K.Y."/>
            <person name="Chew F.T."/>
            <person name="Hui J."/>
            <person name="Leung T.F."/>
            <person name="Tungtrongchitr A."/>
            <person name="Zhong N."/>
            <person name="Liu Z."/>
            <person name="Tsui S."/>
        </authorList>
    </citation>
    <scope>NUCLEOTIDE SEQUENCE</scope>
    <source>
        <strain evidence="6">Derf</strain>
        <tissue evidence="6">Whole organism</tissue>
    </source>
</reference>
<evidence type="ECO:0000313" key="5">
    <source>
        <dbReference type="EMBL" id="KAH7646132.1"/>
    </source>
</evidence>
<dbReference type="GO" id="GO:0005634">
    <property type="term" value="C:nucleus"/>
    <property type="evidence" value="ECO:0007669"/>
    <property type="project" value="TreeGrafter"/>
</dbReference>
<name>A0A922HYY1_DERFA</name>
<dbReference type="InterPro" id="IPR051247">
    <property type="entry name" value="RLC_Component"/>
</dbReference>
<dbReference type="Proteomes" id="UP000828236">
    <property type="component" value="Unassembled WGS sequence"/>
</dbReference>
<dbReference type="GO" id="GO:0003725">
    <property type="term" value="F:double-stranded RNA binding"/>
    <property type="evidence" value="ECO:0007669"/>
    <property type="project" value="TreeGrafter"/>
</dbReference>
<dbReference type="OrthoDB" id="6512116at2759"/>
<dbReference type="Gene3D" id="3.30.160.20">
    <property type="match status" value="2"/>
</dbReference>
<dbReference type="PANTHER" id="PTHR46205">
    <property type="entry name" value="LOQUACIOUS, ISOFORM B"/>
    <property type="match status" value="1"/>
</dbReference>
<organism evidence="6 7">
    <name type="scientific">Dermatophagoides farinae</name>
    <name type="common">American house dust mite</name>
    <dbReference type="NCBI Taxonomy" id="6954"/>
    <lineage>
        <taxon>Eukaryota</taxon>
        <taxon>Metazoa</taxon>
        <taxon>Ecdysozoa</taxon>
        <taxon>Arthropoda</taxon>
        <taxon>Chelicerata</taxon>
        <taxon>Arachnida</taxon>
        <taxon>Acari</taxon>
        <taxon>Acariformes</taxon>
        <taxon>Sarcoptiformes</taxon>
        <taxon>Astigmata</taxon>
        <taxon>Psoroptidia</taxon>
        <taxon>Analgoidea</taxon>
        <taxon>Pyroglyphidae</taxon>
        <taxon>Dermatophagoidinae</taxon>
        <taxon>Dermatophagoides</taxon>
    </lineage>
</organism>
<evidence type="ECO:0000313" key="6">
    <source>
        <dbReference type="EMBL" id="KAH9516484.1"/>
    </source>
</evidence>
<dbReference type="EMBL" id="SDOV01000001">
    <property type="protein sequence ID" value="KAH7646132.1"/>
    <property type="molecule type" value="Genomic_DNA"/>
</dbReference>
<reference evidence="5" key="3">
    <citation type="journal article" date="2021" name="World Allergy Organ. J.">
        <title>Chromosome-level assembly of Dermatophagoides farinae genome and transcriptome reveals two novel allergens Der f 37 and Der f 39.</title>
        <authorList>
            <person name="Chen J."/>
            <person name="Cai Z."/>
            <person name="Fan D."/>
            <person name="Hu J."/>
            <person name="Hou Y."/>
            <person name="He Y."/>
            <person name="Zhang Z."/>
            <person name="Zhao Z."/>
            <person name="Gao P."/>
            <person name="Hu W."/>
            <person name="Sun J."/>
            <person name="Li J."/>
            <person name="Ji K."/>
        </authorList>
    </citation>
    <scope>NUCLEOTIDE SEQUENCE</scope>
    <source>
        <strain evidence="5">JKM2019</strain>
    </source>
</reference>
<dbReference type="AlphaFoldDB" id="A0A922HYY1"/>
<evidence type="ECO:0000256" key="3">
    <source>
        <dbReference type="SAM" id="MobiDB-lite"/>
    </source>
</evidence>
<dbReference type="GO" id="GO:0016442">
    <property type="term" value="C:RISC complex"/>
    <property type="evidence" value="ECO:0007669"/>
    <property type="project" value="TreeGrafter"/>
</dbReference>
<sequence length="250" mass="28329">MVNDEKIDWLAICSQNNIEAINFIDFIKEKIATCPSDNSIKSDNNVIISKDYISLMNRLINNFSLLPFVVEPIPDKKFCCKITYKGKDVEGIGLSKKEAKQKACKQLYEIETGYEEKPDKNLTRSESEESNSSSIRSDSSIKVTTPSDESSKCLIEKTTPIILPTSPSTTTTFDYISNLQIICSKNRQFTNMPDYTFKQIDHIHYCTCYLQTKVINGQSFNGHGESTNKKEAKKQAAQQAYVAYNAYFGR</sequence>
<evidence type="ECO:0000256" key="2">
    <source>
        <dbReference type="PROSITE-ProRule" id="PRU00266"/>
    </source>
</evidence>
<feature type="compositionally biased region" description="Basic and acidic residues" evidence="3">
    <location>
        <begin position="117"/>
        <end position="127"/>
    </location>
</feature>
<reference evidence="6" key="1">
    <citation type="submission" date="2013-05" db="EMBL/GenBank/DDBJ databases">
        <authorList>
            <person name="Yim A.K.Y."/>
            <person name="Chan T.F."/>
            <person name="Ji K.M."/>
            <person name="Liu X.Y."/>
            <person name="Zhou J.W."/>
            <person name="Li R.Q."/>
            <person name="Yang K.Y."/>
            <person name="Li J."/>
            <person name="Li M."/>
            <person name="Law P.T.W."/>
            <person name="Wu Y.L."/>
            <person name="Cai Z.L."/>
            <person name="Qin H."/>
            <person name="Bao Y."/>
            <person name="Leung R.K.K."/>
            <person name="Ng P.K.S."/>
            <person name="Zou J."/>
            <person name="Zhong X.J."/>
            <person name="Ran P.X."/>
            <person name="Zhong N.S."/>
            <person name="Liu Z.G."/>
            <person name="Tsui S.K.W."/>
        </authorList>
    </citation>
    <scope>NUCLEOTIDE SEQUENCE</scope>
    <source>
        <strain evidence="6">Derf</strain>
        <tissue evidence="6">Whole organism</tissue>
    </source>
</reference>
<feature type="domain" description="DRBM" evidence="4">
    <location>
        <begin position="215"/>
        <end position="246"/>
    </location>
</feature>
<dbReference type="PANTHER" id="PTHR46205:SF3">
    <property type="entry name" value="LOQUACIOUS, ISOFORM B"/>
    <property type="match status" value="1"/>
</dbReference>
<accession>A0A922HYY1</accession>
<dbReference type="Proteomes" id="UP000790347">
    <property type="component" value="Unassembled WGS sequence"/>
</dbReference>
<dbReference type="GO" id="GO:0030422">
    <property type="term" value="P:siRNA processing"/>
    <property type="evidence" value="ECO:0007669"/>
    <property type="project" value="TreeGrafter"/>
</dbReference>
<dbReference type="SUPFAM" id="SSF54768">
    <property type="entry name" value="dsRNA-binding domain-like"/>
    <property type="match status" value="2"/>
</dbReference>
<dbReference type="GO" id="GO:0070578">
    <property type="term" value="C:RISC-loading complex"/>
    <property type="evidence" value="ECO:0007669"/>
    <property type="project" value="TreeGrafter"/>
</dbReference>
<dbReference type="InterPro" id="IPR014720">
    <property type="entry name" value="dsRBD_dom"/>
</dbReference>
<evidence type="ECO:0000313" key="7">
    <source>
        <dbReference type="Proteomes" id="UP000790347"/>
    </source>
</evidence>
<keyword evidence="1 2" id="KW-0694">RNA-binding</keyword>
<dbReference type="PROSITE" id="PS50137">
    <property type="entry name" value="DS_RBD"/>
    <property type="match status" value="1"/>
</dbReference>
<reference evidence="5" key="2">
    <citation type="submission" date="2020-06" db="EMBL/GenBank/DDBJ databases">
        <authorList>
            <person name="Ji K."/>
            <person name="Li J."/>
        </authorList>
    </citation>
    <scope>NUCLEOTIDE SEQUENCE</scope>
    <source>
        <strain evidence="5">JKM2019</strain>
        <tissue evidence="5">Whole body</tissue>
    </source>
</reference>
<evidence type="ECO:0000259" key="4">
    <source>
        <dbReference type="PROSITE" id="PS50137"/>
    </source>
</evidence>
<dbReference type="SMART" id="SM00358">
    <property type="entry name" value="DSRM"/>
    <property type="match status" value="2"/>
</dbReference>
<dbReference type="GO" id="GO:0070920">
    <property type="term" value="P:regulation of regulatory ncRNA processing"/>
    <property type="evidence" value="ECO:0007669"/>
    <property type="project" value="TreeGrafter"/>
</dbReference>
<evidence type="ECO:0000256" key="1">
    <source>
        <dbReference type="ARBA" id="ARBA00022884"/>
    </source>
</evidence>
<dbReference type="GO" id="GO:0005737">
    <property type="term" value="C:cytoplasm"/>
    <property type="evidence" value="ECO:0007669"/>
    <property type="project" value="TreeGrafter"/>
</dbReference>
<comment type="caution">
    <text evidence="6">The sequence shown here is derived from an EMBL/GenBank/DDBJ whole genome shotgun (WGS) entry which is preliminary data.</text>
</comment>
<feature type="compositionally biased region" description="Low complexity" evidence="3">
    <location>
        <begin position="130"/>
        <end position="140"/>
    </location>
</feature>
<gene>
    <name evidence="6" type="ORF">DERF_007219</name>
    <name evidence="5" type="ORF">HUG17_1670</name>
</gene>